<dbReference type="PANTHER" id="PTHR34657:SF9">
    <property type="entry name" value="EMBRYO SAC DEVELOPMENT ARREST PROTEIN"/>
    <property type="match status" value="1"/>
</dbReference>
<evidence type="ECO:0008006" key="4">
    <source>
        <dbReference type="Google" id="ProtNLM"/>
    </source>
</evidence>
<evidence type="ECO:0000256" key="1">
    <source>
        <dbReference type="SAM" id="MobiDB-lite"/>
    </source>
</evidence>
<comment type="caution">
    <text evidence="2">The sequence shown here is derived from an EMBL/GenBank/DDBJ whole genome shotgun (WGS) entry which is preliminary data.</text>
</comment>
<feature type="region of interest" description="Disordered" evidence="1">
    <location>
        <begin position="1"/>
        <end position="42"/>
    </location>
</feature>
<keyword evidence="3" id="KW-1185">Reference proteome</keyword>
<dbReference type="OrthoDB" id="687843at2759"/>
<dbReference type="Proteomes" id="UP000489600">
    <property type="component" value="Unassembled WGS sequence"/>
</dbReference>
<evidence type="ECO:0000313" key="2">
    <source>
        <dbReference type="EMBL" id="VVB07164.1"/>
    </source>
</evidence>
<protein>
    <recommendedName>
        <fullName evidence="4">Embryo sac development arrest 6</fullName>
    </recommendedName>
</protein>
<evidence type="ECO:0000313" key="3">
    <source>
        <dbReference type="Proteomes" id="UP000489600"/>
    </source>
</evidence>
<feature type="region of interest" description="Disordered" evidence="1">
    <location>
        <begin position="96"/>
        <end position="122"/>
    </location>
</feature>
<dbReference type="EMBL" id="CABITT030000006">
    <property type="protein sequence ID" value="VVB07164.1"/>
    <property type="molecule type" value="Genomic_DNA"/>
</dbReference>
<sequence length="155" mass="16620">MRLPPRRVLTSEKRVNSGAVAGKSTETAVKNQNPPPPPIKSILKKTPTVASPTTTTAVAAVAEPAGSNQLLAGYLAHEFLNKGTLFGELWNPARAQAGPFPAQATDSRKTKPSNNIEPSDHKRRRYVEVANVLRVDGAHLPGIVNPSQLARSFKL</sequence>
<accession>A0A565C0H7</accession>
<reference evidence="2" key="1">
    <citation type="submission" date="2019-07" db="EMBL/GenBank/DDBJ databases">
        <authorList>
            <person name="Dittberner H."/>
        </authorList>
    </citation>
    <scope>NUCLEOTIDE SEQUENCE [LARGE SCALE GENOMIC DNA]</scope>
</reference>
<gene>
    <name evidence="2" type="ORF">ANE_LOCUS17608</name>
</gene>
<dbReference type="PANTHER" id="PTHR34657">
    <property type="entry name" value="EMBRYO SAC DEVELOPMENT ARREST 6"/>
    <property type="match status" value="1"/>
</dbReference>
<proteinExistence type="predicted"/>
<organism evidence="2 3">
    <name type="scientific">Arabis nemorensis</name>
    <dbReference type="NCBI Taxonomy" id="586526"/>
    <lineage>
        <taxon>Eukaryota</taxon>
        <taxon>Viridiplantae</taxon>
        <taxon>Streptophyta</taxon>
        <taxon>Embryophyta</taxon>
        <taxon>Tracheophyta</taxon>
        <taxon>Spermatophyta</taxon>
        <taxon>Magnoliopsida</taxon>
        <taxon>eudicotyledons</taxon>
        <taxon>Gunneridae</taxon>
        <taxon>Pentapetalae</taxon>
        <taxon>rosids</taxon>
        <taxon>malvids</taxon>
        <taxon>Brassicales</taxon>
        <taxon>Brassicaceae</taxon>
        <taxon>Arabideae</taxon>
        <taxon>Arabis</taxon>
    </lineage>
</organism>
<dbReference type="AlphaFoldDB" id="A0A565C0H7"/>
<name>A0A565C0H7_9BRAS</name>